<evidence type="ECO:0000256" key="2">
    <source>
        <dbReference type="ARBA" id="ARBA00022737"/>
    </source>
</evidence>
<gene>
    <name evidence="7" type="ORF">HPLM_LOCUS4540</name>
</gene>
<evidence type="ECO:0000313" key="9">
    <source>
        <dbReference type="WBParaSite" id="HPLM_0000454801-mRNA-1"/>
    </source>
</evidence>
<accession>A0A158QKG5</accession>
<dbReference type="AlphaFoldDB" id="A0A158QKG5"/>
<dbReference type="STRING" id="6290.A0A158QKG5"/>
<dbReference type="Proteomes" id="UP000268014">
    <property type="component" value="Unassembled WGS sequence"/>
</dbReference>
<evidence type="ECO:0000256" key="1">
    <source>
        <dbReference type="ARBA" id="ARBA00022723"/>
    </source>
</evidence>
<keyword evidence="4 5" id="KW-0440">LIM domain</keyword>
<name>A0A158QKG5_HAEPC</name>
<dbReference type="GO" id="GO:0005925">
    <property type="term" value="C:focal adhesion"/>
    <property type="evidence" value="ECO:0007669"/>
    <property type="project" value="TreeGrafter"/>
</dbReference>
<proteinExistence type="predicted"/>
<sequence length="209" mass="23960">MVYEISDFANFFGVRATVKLLCGRQRPDGTTQIFHVKCLVCKKCKVPLVGMTFYNIENSPTCSDCYNLRDFQKSLESCFKCHEKITDRLLRARGVAYHAKCFTCKECNKTLDHTPFTGDKDNIYCVPCYQNKTAPRCGRCEKPIVPRPGQCEATRILAMDKSFHPECYKCEDCDKHLNCKAEHGGCYPLDEHLYCRDCSLKRIRAGQHA</sequence>
<keyword evidence="8" id="KW-1185">Reference proteome</keyword>
<dbReference type="GO" id="GO:0046872">
    <property type="term" value="F:metal ion binding"/>
    <property type="evidence" value="ECO:0007669"/>
    <property type="project" value="UniProtKB-KW"/>
</dbReference>
<reference evidence="9" key="1">
    <citation type="submission" date="2016-04" db="UniProtKB">
        <authorList>
            <consortium name="WormBaseParasite"/>
        </authorList>
    </citation>
    <scope>IDENTIFICATION</scope>
</reference>
<dbReference type="SUPFAM" id="SSF57716">
    <property type="entry name" value="Glucocorticoid receptor-like (DNA-binding domain)"/>
    <property type="match status" value="2"/>
</dbReference>
<feature type="domain" description="LIM zinc-binding" evidence="6">
    <location>
        <begin position="76"/>
        <end position="134"/>
    </location>
</feature>
<evidence type="ECO:0000259" key="6">
    <source>
        <dbReference type="PROSITE" id="PS50023"/>
    </source>
</evidence>
<feature type="domain" description="LIM zinc-binding" evidence="6">
    <location>
        <begin position="135"/>
        <end position="205"/>
    </location>
</feature>
<dbReference type="OrthoDB" id="25414at2759"/>
<dbReference type="OMA" id="VALNTKW"/>
<protein>
    <submittedName>
        <fullName evidence="9">LIM domain protein</fullName>
    </submittedName>
</protein>
<reference evidence="7 8" key="2">
    <citation type="submission" date="2018-11" db="EMBL/GenBank/DDBJ databases">
        <authorList>
            <consortium name="Pathogen Informatics"/>
        </authorList>
    </citation>
    <scope>NUCLEOTIDE SEQUENCE [LARGE SCALE GENOMIC DNA]</scope>
    <source>
        <strain evidence="7 8">MHpl1</strain>
    </source>
</reference>
<evidence type="ECO:0000256" key="4">
    <source>
        <dbReference type="ARBA" id="ARBA00023038"/>
    </source>
</evidence>
<dbReference type="InterPro" id="IPR001781">
    <property type="entry name" value="Znf_LIM"/>
</dbReference>
<keyword evidence="3 5" id="KW-0862">Zinc</keyword>
<dbReference type="PANTHER" id="PTHR24207:SF2">
    <property type="entry name" value="ZYX102 PROTEIN"/>
    <property type="match status" value="1"/>
</dbReference>
<dbReference type="PROSITE" id="PS50023">
    <property type="entry name" value="LIM_DOMAIN_2"/>
    <property type="match status" value="2"/>
</dbReference>
<dbReference type="Gene3D" id="2.10.110.10">
    <property type="entry name" value="Cysteine Rich Protein"/>
    <property type="match status" value="3"/>
</dbReference>
<dbReference type="PANTHER" id="PTHR24207">
    <property type="entry name" value="ZYX102 PROTEIN"/>
    <property type="match status" value="1"/>
</dbReference>
<organism evidence="9">
    <name type="scientific">Haemonchus placei</name>
    <name type="common">Barber's pole worm</name>
    <dbReference type="NCBI Taxonomy" id="6290"/>
    <lineage>
        <taxon>Eukaryota</taxon>
        <taxon>Metazoa</taxon>
        <taxon>Ecdysozoa</taxon>
        <taxon>Nematoda</taxon>
        <taxon>Chromadorea</taxon>
        <taxon>Rhabditida</taxon>
        <taxon>Rhabditina</taxon>
        <taxon>Rhabditomorpha</taxon>
        <taxon>Strongyloidea</taxon>
        <taxon>Trichostrongylidae</taxon>
        <taxon>Haemonchus</taxon>
    </lineage>
</organism>
<dbReference type="SMART" id="SM00132">
    <property type="entry name" value="LIM"/>
    <property type="match status" value="3"/>
</dbReference>
<dbReference type="GO" id="GO:0001725">
    <property type="term" value="C:stress fiber"/>
    <property type="evidence" value="ECO:0007669"/>
    <property type="project" value="TreeGrafter"/>
</dbReference>
<evidence type="ECO:0000313" key="8">
    <source>
        <dbReference type="Proteomes" id="UP000268014"/>
    </source>
</evidence>
<evidence type="ECO:0000313" key="7">
    <source>
        <dbReference type="EMBL" id="VDO23484.1"/>
    </source>
</evidence>
<keyword evidence="1 5" id="KW-0479">Metal-binding</keyword>
<dbReference type="WBParaSite" id="HPLM_0000454801-mRNA-1">
    <property type="protein sequence ID" value="HPLM_0000454801-mRNA-1"/>
    <property type="gene ID" value="HPLM_0000454801"/>
</dbReference>
<evidence type="ECO:0000256" key="5">
    <source>
        <dbReference type="PROSITE-ProRule" id="PRU00125"/>
    </source>
</evidence>
<evidence type="ECO:0000256" key="3">
    <source>
        <dbReference type="ARBA" id="ARBA00022833"/>
    </source>
</evidence>
<dbReference type="EMBL" id="UZAF01016223">
    <property type="protein sequence ID" value="VDO23484.1"/>
    <property type="molecule type" value="Genomic_DNA"/>
</dbReference>
<dbReference type="GO" id="GO:0098609">
    <property type="term" value="P:cell-cell adhesion"/>
    <property type="evidence" value="ECO:0007669"/>
    <property type="project" value="TreeGrafter"/>
</dbReference>
<keyword evidence="2" id="KW-0677">Repeat</keyword>
<dbReference type="FunFam" id="2.10.110.10:FF:000057">
    <property type="entry name" value="Zyxin"/>
    <property type="match status" value="1"/>
</dbReference>
<dbReference type="Pfam" id="PF00412">
    <property type="entry name" value="LIM"/>
    <property type="match status" value="3"/>
</dbReference>